<proteinExistence type="predicted"/>
<dbReference type="AlphaFoldDB" id="A0A8T0FJK2"/>
<protein>
    <submittedName>
        <fullName evidence="2">Uncharacterized protein</fullName>
    </submittedName>
</protein>
<evidence type="ECO:0000313" key="2">
    <source>
        <dbReference type="EMBL" id="KAF8791427.1"/>
    </source>
</evidence>
<dbReference type="EMBL" id="JABXBU010000011">
    <property type="protein sequence ID" value="KAF8791427.1"/>
    <property type="molecule type" value="Genomic_DNA"/>
</dbReference>
<dbReference type="Proteomes" id="UP000807504">
    <property type="component" value="Unassembled WGS sequence"/>
</dbReference>
<keyword evidence="3" id="KW-1185">Reference proteome</keyword>
<sequence>METKMSRKRKSEEEAEARARGKKREPEETERNHDEESKMEGIEDAQRPGGERKMDLECADKCGGCRDEKNKNWSYGEEREEYSNSSDDFNLSEESTTSEESSSDEGGCMCGSCKNAK</sequence>
<comment type="caution">
    <text evidence="2">The sequence shown here is derived from an EMBL/GenBank/DDBJ whole genome shotgun (WGS) entry which is preliminary data.</text>
</comment>
<reference evidence="2" key="2">
    <citation type="submission" date="2020-06" db="EMBL/GenBank/DDBJ databases">
        <authorList>
            <person name="Sheffer M."/>
        </authorList>
    </citation>
    <scope>NUCLEOTIDE SEQUENCE</scope>
</reference>
<reference evidence="2" key="1">
    <citation type="journal article" date="2020" name="bioRxiv">
        <title>Chromosome-level reference genome of the European wasp spider Argiope bruennichi: a resource for studies on range expansion and evolutionary adaptation.</title>
        <authorList>
            <person name="Sheffer M.M."/>
            <person name="Hoppe A."/>
            <person name="Krehenwinkel H."/>
            <person name="Uhl G."/>
            <person name="Kuss A.W."/>
            <person name="Jensen L."/>
            <person name="Jensen C."/>
            <person name="Gillespie R.G."/>
            <person name="Hoff K.J."/>
            <person name="Prost S."/>
        </authorList>
    </citation>
    <scope>NUCLEOTIDE SEQUENCE</scope>
</reference>
<evidence type="ECO:0000313" key="3">
    <source>
        <dbReference type="Proteomes" id="UP000807504"/>
    </source>
</evidence>
<gene>
    <name evidence="2" type="ORF">HNY73_006293</name>
</gene>
<feature type="region of interest" description="Disordered" evidence="1">
    <location>
        <begin position="1"/>
        <end position="117"/>
    </location>
</feature>
<evidence type="ECO:0000256" key="1">
    <source>
        <dbReference type="SAM" id="MobiDB-lite"/>
    </source>
</evidence>
<accession>A0A8T0FJK2</accession>
<feature type="compositionally biased region" description="Basic and acidic residues" evidence="1">
    <location>
        <begin position="1"/>
        <end position="71"/>
    </location>
</feature>
<organism evidence="2 3">
    <name type="scientific">Argiope bruennichi</name>
    <name type="common">Wasp spider</name>
    <name type="synonym">Aranea bruennichi</name>
    <dbReference type="NCBI Taxonomy" id="94029"/>
    <lineage>
        <taxon>Eukaryota</taxon>
        <taxon>Metazoa</taxon>
        <taxon>Ecdysozoa</taxon>
        <taxon>Arthropoda</taxon>
        <taxon>Chelicerata</taxon>
        <taxon>Arachnida</taxon>
        <taxon>Araneae</taxon>
        <taxon>Araneomorphae</taxon>
        <taxon>Entelegynae</taxon>
        <taxon>Araneoidea</taxon>
        <taxon>Araneidae</taxon>
        <taxon>Argiope</taxon>
    </lineage>
</organism>
<name>A0A8T0FJK2_ARGBR</name>